<dbReference type="PANTHER" id="PTHR13754">
    <property type="entry name" value="METALLO-BETA-LACTAMASE SUPERFAMILY PROTEIN"/>
    <property type="match status" value="1"/>
</dbReference>
<dbReference type="EMBL" id="DXFA01000143">
    <property type="protein sequence ID" value="HIX48990.1"/>
    <property type="molecule type" value="Genomic_DNA"/>
</dbReference>
<dbReference type="InterPro" id="IPR036866">
    <property type="entry name" value="RibonucZ/Hydroxyglut_hydro"/>
</dbReference>
<dbReference type="Pfam" id="PF00753">
    <property type="entry name" value="Lactamase_B"/>
    <property type="match status" value="1"/>
</dbReference>
<dbReference type="SUPFAM" id="SSF56281">
    <property type="entry name" value="Metallo-hydrolase/oxidoreductase"/>
    <property type="match status" value="1"/>
</dbReference>
<dbReference type="Gene3D" id="3.60.15.10">
    <property type="entry name" value="Ribonuclease Z/Hydroxyacylglutathione hydrolase-like"/>
    <property type="match status" value="1"/>
</dbReference>
<dbReference type="InterPro" id="IPR052926">
    <property type="entry name" value="Metallo-beta-lactamase_dom"/>
</dbReference>
<protein>
    <submittedName>
        <fullName evidence="2">MBL fold metallo-hydrolase</fullName>
    </submittedName>
</protein>
<evidence type="ECO:0000259" key="1">
    <source>
        <dbReference type="Pfam" id="PF00753"/>
    </source>
</evidence>
<dbReference type="InterPro" id="IPR001279">
    <property type="entry name" value="Metallo-B-lactamas"/>
</dbReference>
<dbReference type="GO" id="GO:0016740">
    <property type="term" value="F:transferase activity"/>
    <property type="evidence" value="ECO:0007669"/>
    <property type="project" value="TreeGrafter"/>
</dbReference>
<dbReference type="CDD" id="cd07713">
    <property type="entry name" value="DHPS-like_MBL-fold"/>
    <property type="match status" value="1"/>
</dbReference>
<comment type="caution">
    <text evidence="2">The sequence shown here is derived from an EMBL/GenBank/DDBJ whole genome shotgun (WGS) entry which is preliminary data.</text>
</comment>
<reference evidence="2" key="1">
    <citation type="journal article" date="2021" name="PeerJ">
        <title>Extensive microbial diversity within the chicken gut microbiome revealed by metagenomics and culture.</title>
        <authorList>
            <person name="Gilroy R."/>
            <person name="Ravi A."/>
            <person name="Getino M."/>
            <person name="Pursley I."/>
            <person name="Horton D.L."/>
            <person name="Alikhan N.F."/>
            <person name="Baker D."/>
            <person name="Gharbi K."/>
            <person name="Hall N."/>
            <person name="Watson M."/>
            <person name="Adriaenssens E.M."/>
            <person name="Foster-Nyarko E."/>
            <person name="Jarju S."/>
            <person name="Secka A."/>
            <person name="Antonio M."/>
            <person name="Oren A."/>
            <person name="Chaudhuri R.R."/>
            <person name="La Ragione R."/>
            <person name="Hildebrand F."/>
            <person name="Pallen M.J."/>
        </authorList>
    </citation>
    <scope>NUCLEOTIDE SEQUENCE</scope>
    <source>
        <strain evidence="2">ChiSjej5B23-15282</strain>
    </source>
</reference>
<evidence type="ECO:0000313" key="3">
    <source>
        <dbReference type="Proteomes" id="UP000824243"/>
    </source>
</evidence>
<dbReference type="PANTHER" id="PTHR13754:SF13">
    <property type="entry name" value="METALLO-BETA-LACTAMASE SUPERFAMILY PROTEIN (AFU_ORTHOLOGUE AFUA_3G07630)"/>
    <property type="match status" value="1"/>
</dbReference>
<sequence>MKATVLVDNIGTEELPGEWGLSFFIEYRGVKVLLDAGADGLFAENARRLGLALDEVDHAVLSHAHYDHADGMADFLAQNTKAKLYLRESCGENCYKKEADSWKYIGIREGLLGQYRDRLVRVSGDLELEEGMWLVGHKTPGLEEAGKRERMYLRENDTCTVDDFSHEQSLVFDTGDGLAVFNSCSHGGADNIIREVADTFPGRKVRAMIGGFHLHNKTEAYVRSFAEKLRVTGIEEIWTGHCTGEEAYQILKVELGGIVHQLAAGAQIHLG</sequence>
<reference evidence="2" key="2">
    <citation type="submission" date="2021-04" db="EMBL/GenBank/DDBJ databases">
        <authorList>
            <person name="Gilroy R."/>
        </authorList>
    </citation>
    <scope>NUCLEOTIDE SEQUENCE</scope>
    <source>
        <strain evidence="2">ChiSjej5B23-15282</strain>
    </source>
</reference>
<gene>
    <name evidence="2" type="ORF">H9981_08295</name>
</gene>
<accession>A0A9D1VYI8</accession>
<dbReference type="InterPro" id="IPR041712">
    <property type="entry name" value="DHPS-like_MBL-fold"/>
</dbReference>
<organism evidence="2 3">
    <name type="scientific">Candidatus Mediterraneibacter caccavium</name>
    <dbReference type="NCBI Taxonomy" id="2838661"/>
    <lineage>
        <taxon>Bacteria</taxon>
        <taxon>Bacillati</taxon>
        <taxon>Bacillota</taxon>
        <taxon>Clostridia</taxon>
        <taxon>Lachnospirales</taxon>
        <taxon>Lachnospiraceae</taxon>
        <taxon>Mediterraneibacter</taxon>
    </lineage>
</organism>
<feature type="domain" description="Metallo-beta-lactamase" evidence="1">
    <location>
        <begin position="21"/>
        <end position="137"/>
    </location>
</feature>
<proteinExistence type="predicted"/>
<name>A0A9D1VYI8_9FIRM</name>
<evidence type="ECO:0000313" key="2">
    <source>
        <dbReference type="EMBL" id="HIX48990.1"/>
    </source>
</evidence>
<dbReference type="AlphaFoldDB" id="A0A9D1VYI8"/>
<dbReference type="Proteomes" id="UP000824243">
    <property type="component" value="Unassembled WGS sequence"/>
</dbReference>